<evidence type="ECO:0000313" key="2">
    <source>
        <dbReference type="Proteomes" id="UP000249464"/>
    </source>
</evidence>
<reference evidence="1 2" key="1">
    <citation type="submission" date="2016-11" db="EMBL/GenBank/DDBJ databases">
        <authorList>
            <person name="Jaros S."/>
            <person name="Januszkiewicz K."/>
            <person name="Wedrychowicz H."/>
        </authorList>
    </citation>
    <scope>NUCLEOTIDE SEQUENCE [LARGE SCALE GENOMIC DNA]</scope>
</reference>
<organism evidence="1 2">
    <name type="scientific">Microbotryum silenes-dioicae</name>
    <dbReference type="NCBI Taxonomy" id="796604"/>
    <lineage>
        <taxon>Eukaryota</taxon>
        <taxon>Fungi</taxon>
        <taxon>Dikarya</taxon>
        <taxon>Basidiomycota</taxon>
        <taxon>Pucciniomycotina</taxon>
        <taxon>Microbotryomycetes</taxon>
        <taxon>Microbotryales</taxon>
        <taxon>Microbotryaceae</taxon>
        <taxon>Microbotryum</taxon>
    </lineage>
</organism>
<name>A0A2X0NZW9_9BASI</name>
<dbReference type="EMBL" id="FQNC01000020">
    <property type="protein sequence ID" value="SGY25485.1"/>
    <property type="molecule type" value="Genomic_DNA"/>
</dbReference>
<sequence>MVIWVVPGARPDPGALPNRRLGRGVHRGVVRILPDFLPHDDVFDGIEVRALEVGFFEQCYSTLDSVQNTEAMARVVLDVIHGKHPKTTIAALGEL</sequence>
<keyword evidence="2" id="KW-1185">Reference proteome</keyword>
<accession>A0A2X0NZW9</accession>
<dbReference type="AlphaFoldDB" id="A0A2X0NZW9"/>
<evidence type="ECO:0000313" key="1">
    <source>
        <dbReference type="EMBL" id="SGY25485.1"/>
    </source>
</evidence>
<dbReference type="Proteomes" id="UP000249464">
    <property type="component" value="Unassembled WGS sequence"/>
</dbReference>
<gene>
    <name evidence="1" type="primary">BQ5605_C018g08625</name>
    <name evidence="1" type="ORF">BQ5605_C018G08625</name>
</gene>
<protein>
    <submittedName>
        <fullName evidence="1">BQ5605_C018g08625 protein</fullName>
    </submittedName>
</protein>
<proteinExistence type="predicted"/>